<reference evidence="6 7" key="1">
    <citation type="submission" date="2019-12" db="EMBL/GenBank/DDBJ databases">
        <authorList>
            <person name="Floudas D."/>
            <person name="Bentzer J."/>
            <person name="Ahren D."/>
            <person name="Johansson T."/>
            <person name="Persson P."/>
            <person name="Tunlid A."/>
        </authorList>
    </citation>
    <scope>NUCLEOTIDE SEQUENCE [LARGE SCALE GENOMIC DNA]</scope>
    <source>
        <strain evidence="6 7">CBS 102.39</strain>
    </source>
</reference>
<feature type="region of interest" description="Disordered" evidence="5">
    <location>
        <begin position="427"/>
        <end position="488"/>
    </location>
</feature>
<dbReference type="PANTHER" id="PTHR31250:SF27">
    <property type="entry name" value="IQ DOMAIN-CONTAINING PROTEIN IQM5"/>
    <property type="match status" value="1"/>
</dbReference>
<dbReference type="GO" id="GO:0005634">
    <property type="term" value="C:nucleus"/>
    <property type="evidence" value="ECO:0007669"/>
    <property type="project" value="UniProtKB-SubCell"/>
</dbReference>
<dbReference type="GO" id="GO:0005737">
    <property type="term" value="C:cytoplasm"/>
    <property type="evidence" value="ECO:0007669"/>
    <property type="project" value="UniProtKB-SubCell"/>
</dbReference>
<dbReference type="EMBL" id="JAACJL010000001">
    <property type="protein sequence ID" value="KAF4622929.1"/>
    <property type="molecule type" value="Genomic_DNA"/>
</dbReference>
<keyword evidence="4" id="KW-0539">Nucleus</keyword>
<dbReference type="PANTHER" id="PTHR31250">
    <property type="entry name" value="IQ DOMAIN-CONTAINING PROTEIN IQM3"/>
    <property type="match status" value="1"/>
</dbReference>
<dbReference type="AlphaFoldDB" id="A0A8H4R608"/>
<sequence>MAVLHYVLFHATTTAMTLGKSTRESDDEEAAKAAAAIMIQRLWRGRHNLTKDRHLNPDLRWDDAANNAKLAVYRNKALEDTGTPRERWRRAVFLISQLKFKNDMLKDNGVQVEAQEKHLEAQHWLELIDGKHRYGSNLKVETWYHKKWQEEDTNENFFKWLDYGGGKDLSLDECPRERLDKERIIYLSAEQRLNYLVKIGEDGKLYWEKNNQPVDTTAGDWKDAGDGQGIVPETMPMPSGHGKLQSLRQATGLQPVDSKDQENAATHYAGHSQQGGHSWSRSIRRSFTMRGVMDRLLRKTVKRNTWIYVADKNCMSLYDVLRSIANKREKVNIFIGIKETGSFQHSSFVAGGIVTSAGLISVKQGVIHTLSPLSGHYRTTVDHFHRFIEVLDERGVDMHKVKISKAEAALWGIEHIAKFKKKQSHALSSGKKKVQETSHHAKVFIAAKSPGDTKWKKEILKGRPSSKSDYSQMSNKQEEKGKSADHGG</sequence>
<comment type="subcellular location">
    <subcellularLocation>
        <location evidence="2">Cytoplasm</location>
    </subcellularLocation>
    <subcellularLocation>
        <location evidence="1">Nucleus</location>
    </subcellularLocation>
</comment>
<evidence type="ECO:0000313" key="7">
    <source>
        <dbReference type="Proteomes" id="UP000521872"/>
    </source>
</evidence>
<gene>
    <name evidence="6" type="ORF">D9613_001720</name>
</gene>
<organism evidence="6 7">
    <name type="scientific">Agrocybe pediades</name>
    <dbReference type="NCBI Taxonomy" id="84607"/>
    <lineage>
        <taxon>Eukaryota</taxon>
        <taxon>Fungi</taxon>
        <taxon>Dikarya</taxon>
        <taxon>Basidiomycota</taxon>
        <taxon>Agaricomycotina</taxon>
        <taxon>Agaricomycetes</taxon>
        <taxon>Agaricomycetidae</taxon>
        <taxon>Agaricales</taxon>
        <taxon>Agaricineae</taxon>
        <taxon>Strophariaceae</taxon>
        <taxon>Agrocybe</taxon>
    </lineage>
</organism>
<evidence type="ECO:0000256" key="1">
    <source>
        <dbReference type="ARBA" id="ARBA00004123"/>
    </source>
</evidence>
<keyword evidence="3" id="KW-0963">Cytoplasm</keyword>
<keyword evidence="7" id="KW-1185">Reference proteome</keyword>
<evidence type="ECO:0000313" key="6">
    <source>
        <dbReference type="EMBL" id="KAF4622929.1"/>
    </source>
</evidence>
<evidence type="ECO:0000256" key="4">
    <source>
        <dbReference type="ARBA" id="ARBA00023242"/>
    </source>
</evidence>
<name>A0A8H4R608_9AGAR</name>
<feature type="compositionally biased region" description="Polar residues" evidence="5">
    <location>
        <begin position="465"/>
        <end position="475"/>
    </location>
</feature>
<evidence type="ECO:0000256" key="3">
    <source>
        <dbReference type="ARBA" id="ARBA00022490"/>
    </source>
</evidence>
<dbReference type="InterPro" id="IPR044159">
    <property type="entry name" value="IQM"/>
</dbReference>
<accession>A0A8H4R608</accession>
<protein>
    <submittedName>
        <fullName evidence="6">Uncharacterized protein</fullName>
    </submittedName>
</protein>
<feature type="compositionally biased region" description="Basic and acidic residues" evidence="5">
    <location>
        <begin position="451"/>
        <end position="461"/>
    </location>
</feature>
<evidence type="ECO:0000256" key="5">
    <source>
        <dbReference type="SAM" id="MobiDB-lite"/>
    </source>
</evidence>
<proteinExistence type="predicted"/>
<dbReference type="Proteomes" id="UP000521872">
    <property type="component" value="Unassembled WGS sequence"/>
</dbReference>
<comment type="caution">
    <text evidence="6">The sequence shown here is derived from an EMBL/GenBank/DDBJ whole genome shotgun (WGS) entry which is preliminary data.</text>
</comment>
<evidence type="ECO:0000256" key="2">
    <source>
        <dbReference type="ARBA" id="ARBA00004496"/>
    </source>
</evidence>
<feature type="compositionally biased region" description="Basic and acidic residues" evidence="5">
    <location>
        <begin position="476"/>
        <end position="488"/>
    </location>
</feature>